<name>A0A2C5Y5E9_9HYPO</name>
<accession>A0A2C5Y5E9</accession>
<keyword evidence="4" id="KW-1185">Reference proteome</keyword>
<keyword evidence="2" id="KW-0472">Membrane</keyword>
<dbReference type="InterPro" id="IPR021840">
    <property type="entry name" value="DUF3433"/>
</dbReference>
<feature type="transmembrane region" description="Helical" evidence="2">
    <location>
        <begin position="447"/>
        <end position="466"/>
    </location>
</feature>
<reference evidence="3 4" key="1">
    <citation type="submission" date="2017-06" db="EMBL/GenBank/DDBJ databases">
        <title>Ant-infecting Ophiocordyceps genomes reveal a high diversity of potential behavioral manipulation genes and a possible major role for enterotoxins.</title>
        <authorList>
            <person name="De Bekker C."/>
            <person name="Evans H.C."/>
            <person name="Brachmann A."/>
            <person name="Hughes D.P."/>
        </authorList>
    </citation>
    <scope>NUCLEOTIDE SEQUENCE [LARGE SCALE GENOMIC DNA]</scope>
    <source>
        <strain evidence="3 4">Map64</strain>
    </source>
</reference>
<evidence type="ECO:0000313" key="3">
    <source>
        <dbReference type="EMBL" id="PHH62462.1"/>
    </source>
</evidence>
<evidence type="ECO:0000313" key="4">
    <source>
        <dbReference type="Proteomes" id="UP000226192"/>
    </source>
</evidence>
<feature type="region of interest" description="Disordered" evidence="1">
    <location>
        <begin position="1"/>
        <end position="39"/>
    </location>
</feature>
<dbReference type="AlphaFoldDB" id="A0A2C5Y5E9"/>
<dbReference type="Proteomes" id="UP000226192">
    <property type="component" value="Unassembled WGS sequence"/>
</dbReference>
<feature type="transmembrane region" description="Helical" evidence="2">
    <location>
        <begin position="473"/>
        <end position="494"/>
    </location>
</feature>
<feature type="transmembrane region" description="Helical" evidence="2">
    <location>
        <begin position="651"/>
        <end position="673"/>
    </location>
</feature>
<feature type="transmembrane region" description="Helical" evidence="2">
    <location>
        <begin position="326"/>
        <end position="347"/>
    </location>
</feature>
<dbReference type="OrthoDB" id="3248909at2759"/>
<gene>
    <name evidence="3" type="ORF">CDD81_7109</name>
</gene>
<protein>
    <submittedName>
        <fullName evidence="3">Uncharacterized protein</fullName>
    </submittedName>
</protein>
<dbReference type="EMBL" id="NJET01000071">
    <property type="protein sequence ID" value="PHH62462.1"/>
    <property type="molecule type" value="Genomic_DNA"/>
</dbReference>
<organism evidence="3 4">
    <name type="scientific">Ophiocordyceps australis</name>
    <dbReference type="NCBI Taxonomy" id="1399860"/>
    <lineage>
        <taxon>Eukaryota</taxon>
        <taxon>Fungi</taxon>
        <taxon>Dikarya</taxon>
        <taxon>Ascomycota</taxon>
        <taxon>Pezizomycotina</taxon>
        <taxon>Sordariomycetes</taxon>
        <taxon>Hypocreomycetidae</taxon>
        <taxon>Hypocreales</taxon>
        <taxon>Ophiocordycipitaceae</taxon>
        <taxon>Ophiocordyceps</taxon>
    </lineage>
</organism>
<feature type="transmembrane region" description="Helical" evidence="2">
    <location>
        <begin position="715"/>
        <end position="738"/>
    </location>
</feature>
<keyword evidence="2" id="KW-0812">Transmembrane</keyword>
<keyword evidence="2" id="KW-1133">Transmembrane helix</keyword>
<comment type="caution">
    <text evidence="3">The sequence shown here is derived from an EMBL/GenBank/DDBJ whole genome shotgun (WGS) entry which is preliminary data.</text>
</comment>
<dbReference type="STRING" id="1399860.A0A2C5Y5E9"/>
<feature type="transmembrane region" description="Helical" evidence="2">
    <location>
        <begin position="558"/>
        <end position="577"/>
    </location>
</feature>
<evidence type="ECO:0000256" key="2">
    <source>
        <dbReference type="SAM" id="Phobius"/>
    </source>
</evidence>
<dbReference type="PANTHER" id="PTHR37544:SF3">
    <property type="entry name" value="SPRAY"/>
    <property type="match status" value="1"/>
</dbReference>
<feature type="transmembrane region" description="Helical" evidence="2">
    <location>
        <begin position="284"/>
        <end position="305"/>
    </location>
</feature>
<sequence>MQEHSSRATQPLRLYQRGGLDPPALGHGSRGPSSMQQSLLHGPKSLVVPDNAPHHLWQRSLSYAGTGTCHAPLSKKKLLSTGNPRLGHRMLGRRPARIPESIDEEEEYDLSLLPLAAPMGAISPSRDGIPRHQESEAPLFDVTSALGPMNLQEAEFIKTLQAQEARGTLTGGLGKDLTQGSRVRVRDSDLLLPPCSMMQRELTKSLSRHSATSSLRRAETIREAGQDEANRRGQVIEVILEEPADLSNMDGSNVVFGSDVRLAKEPLTHIFYPQPNWKPFSMRWPWLSMLILLSMALAVMQEVLYQTYRKEPMLRFKSPDELKPGLYFVIKFVPTLSAVVYGVLWQFTDFEVRRLEAFYQLSKQGGALAAQSINVDYVTGFNLLRPIRALRLGHYAVALSSVATTFAVSLVPTFAAASVVLSPSRRERVENPDADKFLHFSATWSRLLTWTLVFCALAGCALFYMLQSRRSGLLADVRGIAGLASMAVASHILMDFRDMDTAKHKDIHHRLKRNHYILRNSSLAPDDEKPVSCLDHTRYHETYLPESPHPLMLQPQGWIFFMVGLTAFLIFIPAFLFTRADVVTDKAPWVVTALAVSLKLLWSTMETAVRMMEPFYLLSRRHAPPRTLMLDYTALPFGYLPIRALFNGHMLVFAVGFGSVMAEFLTILVTGLATVDGQDFLRLTSQPGDGSTQSQTDEASRARVINRGQETVVSFFVSFGLSVFILTYMGVAATVVFLRRRHPFLPRQPNTIASILAFIHQSKMLYDFVGTARLGHGEMGRMLDGVGKTYGLGWFQGRDGQTHCGVDQEELMSGYKHGLDYSRGKEPWNMQWDVL</sequence>
<dbReference type="PANTHER" id="PTHR37544">
    <property type="entry name" value="SPRAY-RELATED"/>
    <property type="match status" value="1"/>
</dbReference>
<feature type="transmembrane region" description="Helical" evidence="2">
    <location>
        <begin position="396"/>
        <end position="421"/>
    </location>
</feature>
<dbReference type="Pfam" id="PF11915">
    <property type="entry name" value="DUF3433"/>
    <property type="match status" value="2"/>
</dbReference>
<proteinExistence type="predicted"/>
<evidence type="ECO:0000256" key="1">
    <source>
        <dbReference type="SAM" id="MobiDB-lite"/>
    </source>
</evidence>